<dbReference type="InterPro" id="IPR012902">
    <property type="entry name" value="N_methyl_site"/>
</dbReference>
<keyword evidence="1" id="KW-0472">Membrane</keyword>
<dbReference type="SUPFAM" id="SSF49373">
    <property type="entry name" value="Invasin/intimin cell-adhesion fragments"/>
    <property type="match status" value="1"/>
</dbReference>
<keyword evidence="1" id="KW-1133">Transmembrane helix</keyword>
<feature type="transmembrane region" description="Helical" evidence="1">
    <location>
        <begin position="20"/>
        <end position="38"/>
    </location>
</feature>
<comment type="caution">
    <text evidence="3">The sequence shown here is derived from an EMBL/GenBank/DDBJ whole genome shotgun (WGS) entry which is preliminary data.</text>
</comment>
<feature type="domain" description="BIG2" evidence="2">
    <location>
        <begin position="240"/>
        <end position="324"/>
    </location>
</feature>
<dbReference type="Pfam" id="PF07963">
    <property type="entry name" value="N_methyl"/>
    <property type="match status" value="1"/>
</dbReference>
<feature type="domain" description="BIG2" evidence="2">
    <location>
        <begin position="152"/>
        <end position="233"/>
    </location>
</feature>
<sequence length="509" mass="52021">MVSFQRHLKQNSQGFTLVELLLVVTVLGILSAVTISTLNQQAQRERAADVVRLAQLEQANQAIQSFEAVEGYYPPEVGGVPTDTKLSEYLINWPAGVEYRVDSSTNSFAIYTELSDNNFNKFSTAWEGVAHCSPTNIDSISVCVTPGGTTPSVTSLSLSPSPVLLTVGGTQQLTATATYSDGTSTTVSNSTTWTITVPNVVTVSSSGFLTAVGSGSTNVSGSFGGQTASVTVNVTNVTPTVASVTVTPTSVALNVGGTQQFTATATYTDGSSSNVTNSAVWNVQSLGGGTVASVNSTGLATAQSVGSAIVRASYSGFTGSASITVGSTGVVLTSIDVSPKTMTLTIGQTGQLTVNAIYSDGSIVDVTGKSTYSVGQIQTYVSVDASGLVTGVSDGSAIVTAHYSGFSADSNITVSTFTGGTLDALVIAPTYPTIAIGESLQLRAFTRDSLGNLTDVTSSTSWSVSSFISTITLKNGLVTGVSSGTTVVQADYKGETASTYVTVSSSSTF</sequence>
<dbReference type="AlphaFoldDB" id="A0A1F4WGW1"/>
<dbReference type="NCBIfam" id="TIGR02532">
    <property type="entry name" value="IV_pilin_GFxxxE"/>
    <property type="match status" value="1"/>
</dbReference>
<evidence type="ECO:0000313" key="3">
    <source>
        <dbReference type="EMBL" id="OGC68694.1"/>
    </source>
</evidence>
<feature type="domain" description="BIG2" evidence="2">
    <location>
        <begin position="331"/>
        <end position="413"/>
    </location>
</feature>
<name>A0A1F4WGW1_UNCKA</name>
<feature type="domain" description="BIG2" evidence="2">
    <location>
        <begin position="421"/>
        <end position="502"/>
    </location>
</feature>
<evidence type="ECO:0000256" key="1">
    <source>
        <dbReference type="SAM" id="Phobius"/>
    </source>
</evidence>
<dbReference type="PROSITE" id="PS00409">
    <property type="entry name" value="PROKAR_NTER_METHYL"/>
    <property type="match status" value="1"/>
</dbReference>
<dbReference type="EMBL" id="MEWA01000033">
    <property type="protein sequence ID" value="OGC68694.1"/>
    <property type="molecule type" value="Genomic_DNA"/>
</dbReference>
<reference evidence="3 4" key="1">
    <citation type="journal article" date="2016" name="Nat. Commun.">
        <title>Thousands of microbial genomes shed light on interconnected biogeochemical processes in an aquifer system.</title>
        <authorList>
            <person name="Anantharaman K."/>
            <person name="Brown C.T."/>
            <person name="Hug L.A."/>
            <person name="Sharon I."/>
            <person name="Castelle C.J."/>
            <person name="Probst A.J."/>
            <person name="Thomas B.C."/>
            <person name="Singh A."/>
            <person name="Wilkins M.J."/>
            <person name="Karaoz U."/>
            <person name="Brodie E.L."/>
            <person name="Williams K.H."/>
            <person name="Hubbard S.S."/>
            <person name="Banfield J.F."/>
        </authorList>
    </citation>
    <scope>NUCLEOTIDE SEQUENCE [LARGE SCALE GENOMIC DNA]</scope>
</reference>
<dbReference type="InterPro" id="IPR008964">
    <property type="entry name" value="Invasin/intimin_cell_adhesion"/>
</dbReference>
<dbReference type="InterPro" id="IPR003343">
    <property type="entry name" value="Big_2"/>
</dbReference>
<dbReference type="InterPro" id="IPR045584">
    <property type="entry name" value="Pilin-like"/>
</dbReference>
<dbReference type="Gene3D" id="2.60.40.1080">
    <property type="match status" value="4"/>
</dbReference>
<evidence type="ECO:0000259" key="2">
    <source>
        <dbReference type="SMART" id="SM00635"/>
    </source>
</evidence>
<dbReference type="Pfam" id="PF02368">
    <property type="entry name" value="Big_2"/>
    <property type="match status" value="3"/>
</dbReference>
<dbReference type="SUPFAM" id="SSF54523">
    <property type="entry name" value="Pili subunits"/>
    <property type="match status" value="1"/>
</dbReference>
<accession>A0A1F4WGW1</accession>
<dbReference type="Proteomes" id="UP000179113">
    <property type="component" value="Unassembled WGS sequence"/>
</dbReference>
<dbReference type="SMART" id="SM00635">
    <property type="entry name" value="BID_2"/>
    <property type="match status" value="4"/>
</dbReference>
<proteinExistence type="predicted"/>
<gene>
    <name evidence="3" type="ORF">A2415_01940</name>
</gene>
<evidence type="ECO:0000313" key="4">
    <source>
        <dbReference type="Proteomes" id="UP000179113"/>
    </source>
</evidence>
<organism evidence="3 4">
    <name type="scientific">candidate division WWE3 bacterium RIFOXYC1_FULL_39_7</name>
    <dbReference type="NCBI Taxonomy" id="1802643"/>
    <lineage>
        <taxon>Bacteria</taxon>
        <taxon>Katanobacteria</taxon>
    </lineage>
</organism>
<keyword evidence="1" id="KW-0812">Transmembrane</keyword>
<protein>
    <recommendedName>
        <fullName evidence="2">BIG2 domain-containing protein</fullName>
    </recommendedName>
</protein>